<dbReference type="InterPro" id="IPR025420">
    <property type="entry name" value="DUF4143"/>
</dbReference>
<dbReference type="EMBL" id="JSCE01000024">
    <property type="protein sequence ID" value="KHM52991.1"/>
    <property type="molecule type" value="Genomic_DNA"/>
</dbReference>
<dbReference type="PANTHER" id="PTHR43566:SF2">
    <property type="entry name" value="DUF4143 DOMAIN-CONTAINING PROTEIN"/>
    <property type="match status" value="1"/>
</dbReference>
<reference evidence="3 4" key="1">
    <citation type="journal article" date="2013" name="PLoS ONE">
        <title>Identification and characterization of three novel lipases belonging to families II and V from Anaerovibrio lipolyticus 5ST.</title>
        <authorList>
            <person name="Prive F."/>
            <person name="Kaderbhai N.N."/>
            <person name="Girdwood S."/>
            <person name="Worgan H.J."/>
            <person name="Pinloche E."/>
            <person name="Scollan N.D."/>
            <person name="Huws S.A."/>
            <person name="Newbold C.J."/>
        </authorList>
    </citation>
    <scope>NUCLEOTIDE SEQUENCE [LARGE SCALE GENOMIC DNA]</scope>
    <source>
        <strain evidence="3 4">5S</strain>
    </source>
</reference>
<dbReference type="Pfam" id="PF13173">
    <property type="entry name" value="AAA_14"/>
    <property type="match status" value="1"/>
</dbReference>
<feature type="domain" description="DUF4143" evidence="2">
    <location>
        <begin position="201"/>
        <end position="367"/>
    </location>
</feature>
<dbReference type="STRING" id="82374.NZ47_01435"/>
<feature type="domain" description="AAA" evidence="1">
    <location>
        <begin position="22"/>
        <end position="137"/>
    </location>
</feature>
<gene>
    <name evidence="3" type="ORF">NZ47_01435</name>
</gene>
<name>A0A0B2K2J5_9FIRM</name>
<dbReference type="InterPro" id="IPR018247">
    <property type="entry name" value="EF_Hand_1_Ca_BS"/>
</dbReference>
<evidence type="ECO:0000259" key="1">
    <source>
        <dbReference type="Pfam" id="PF13173"/>
    </source>
</evidence>
<comment type="caution">
    <text evidence="3">The sequence shown here is derived from an EMBL/GenBank/DDBJ whole genome shotgun (WGS) entry which is preliminary data.</text>
</comment>
<dbReference type="PROSITE" id="PS00018">
    <property type="entry name" value="EF_HAND_1"/>
    <property type="match status" value="1"/>
</dbReference>
<dbReference type="RefSeq" id="WP_039205923.1">
    <property type="nucleotide sequence ID" value="NZ_JSCE01000024.1"/>
</dbReference>
<organism evidence="3 4">
    <name type="scientific">Anaerovibrio lipolyticus</name>
    <dbReference type="NCBI Taxonomy" id="82374"/>
    <lineage>
        <taxon>Bacteria</taxon>
        <taxon>Bacillati</taxon>
        <taxon>Bacillota</taxon>
        <taxon>Negativicutes</taxon>
        <taxon>Selenomonadales</taxon>
        <taxon>Selenomonadaceae</taxon>
        <taxon>Anaerovibrio</taxon>
    </lineage>
</organism>
<dbReference type="Proteomes" id="UP000030993">
    <property type="component" value="Unassembled WGS sequence"/>
</dbReference>
<dbReference type="Pfam" id="PF13635">
    <property type="entry name" value="DUF4143"/>
    <property type="match status" value="1"/>
</dbReference>
<protein>
    <submittedName>
        <fullName evidence="3">ATPase AAA</fullName>
    </submittedName>
</protein>
<keyword evidence="4" id="KW-1185">Reference proteome</keyword>
<evidence type="ECO:0000313" key="4">
    <source>
        <dbReference type="Proteomes" id="UP000030993"/>
    </source>
</evidence>
<evidence type="ECO:0000313" key="3">
    <source>
        <dbReference type="EMBL" id="KHM52991.1"/>
    </source>
</evidence>
<dbReference type="PANTHER" id="PTHR43566">
    <property type="entry name" value="CONSERVED PROTEIN"/>
    <property type="match status" value="1"/>
</dbReference>
<dbReference type="InterPro" id="IPR041682">
    <property type="entry name" value="AAA_14"/>
</dbReference>
<sequence>MAKEYKARLADNLLEKHLASKGAVLIRGAKWCGKTTTALQTAKSVIFMQDPDNISQYMEMATLKPSRLLQGEVPHLIDEWQIAPQLWDAVRFAVDQRSEFGQFILTGSAVPPDMEKISHTGVGRIANLTMRTMTLYESGESTGEVSLKDLFDGTFDVDGENKLDIDDIAYLICRGGWPQALDCPKEVALQQAIDYFDVVVESDISRVDGKNRNGDYAKRLLRSYARSVGAQNSINSIAADLASNEEMPLSSRTVSDYVNALKQIYVVEDSLAWNPNLRSKVAIRTSDTRYFVDPSIGTAALGIGPQDLLNNLNTMGLFFENLCIRDLRTYADVLGGQIYHYRDKNGLECDAVLHLRNGEYGLIEIKLGGDVAIEKGAATLATLTNNIDTERMKKPSFCMILTAVGKYAYKRKDDILVVPLGCLRD</sequence>
<accession>A0A0B2K2J5</accession>
<proteinExistence type="predicted"/>
<evidence type="ECO:0000259" key="2">
    <source>
        <dbReference type="Pfam" id="PF13635"/>
    </source>
</evidence>
<dbReference type="AlphaFoldDB" id="A0A0B2K2J5"/>